<evidence type="ECO:0000313" key="10">
    <source>
        <dbReference type="EMBL" id="RHY89483.1"/>
    </source>
</evidence>
<feature type="domain" description="RRM" evidence="4">
    <location>
        <begin position="146"/>
        <end position="223"/>
    </location>
</feature>
<dbReference type="EMBL" id="QUTC01007721">
    <property type="protein sequence ID" value="RHY46663.1"/>
    <property type="molecule type" value="Genomic_DNA"/>
</dbReference>
<comment type="caution">
    <text evidence="8">The sequence shown here is derived from an EMBL/GenBank/DDBJ whole genome shotgun (WGS) entry which is preliminary data.</text>
</comment>
<evidence type="ECO:0000313" key="17">
    <source>
        <dbReference type="Proteomes" id="UP000266643"/>
    </source>
</evidence>
<evidence type="ECO:0000313" key="19">
    <source>
        <dbReference type="Proteomes" id="UP000283543"/>
    </source>
</evidence>
<evidence type="ECO:0000313" key="11">
    <source>
        <dbReference type="EMBL" id="RHZ25594.1"/>
    </source>
</evidence>
<evidence type="ECO:0000256" key="2">
    <source>
        <dbReference type="PROSITE-ProRule" id="PRU00176"/>
    </source>
</evidence>
<dbReference type="Gene3D" id="3.30.70.330">
    <property type="match status" value="3"/>
</dbReference>
<reference evidence="12 18" key="1">
    <citation type="journal article" date="2018" name="J. Invertebr. Pathol.">
        <title>New genotyping method for the causative agent of crayfish plague (Aphanomyces astaci) based on whole genome data.</title>
        <authorList>
            <person name="Minardi D."/>
            <person name="Studholme D.J."/>
            <person name="van der Giezen M."/>
            <person name="Pretto T."/>
            <person name="Oidtmann B."/>
        </authorList>
    </citation>
    <scope>NUCLEOTIDE SEQUENCE [LARGE SCALE GENOMIC DNA]</scope>
    <source>
        <strain evidence="12 18">KB13</strain>
    </source>
</reference>
<dbReference type="Proteomes" id="UP000266239">
    <property type="component" value="Unassembled WGS sequence"/>
</dbReference>
<dbReference type="Pfam" id="PF00076">
    <property type="entry name" value="RRM_1"/>
    <property type="match status" value="3"/>
</dbReference>
<dbReference type="InterPro" id="IPR035979">
    <property type="entry name" value="RBD_domain_sf"/>
</dbReference>
<evidence type="ECO:0000313" key="12">
    <source>
        <dbReference type="EMBL" id="RLN99821.1"/>
    </source>
</evidence>
<feature type="domain" description="RRM" evidence="4">
    <location>
        <begin position="240"/>
        <end position="315"/>
    </location>
</feature>
<dbReference type="AlphaFoldDB" id="A0A397E6L3"/>
<evidence type="ECO:0000256" key="1">
    <source>
        <dbReference type="ARBA" id="ARBA00022884"/>
    </source>
</evidence>
<dbReference type="PROSITE" id="PS50102">
    <property type="entry name" value="RRM"/>
    <property type="match status" value="3"/>
</dbReference>
<keyword evidence="1 2" id="KW-0694">RNA-binding</keyword>
<dbReference type="Proteomes" id="UP000283543">
    <property type="component" value="Unassembled WGS sequence"/>
</dbReference>
<gene>
    <name evidence="5" type="ORF">DYB25_006197</name>
    <name evidence="10" type="ORF">DYB26_001745</name>
    <name evidence="12" type="ORF">DYB28_000584</name>
    <name evidence="8" type="ORF">DYB30_007478</name>
    <name evidence="11" type="ORF">DYB31_004890</name>
    <name evidence="9" type="ORF">DYB34_005553</name>
    <name evidence="6" type="ORF">DYB36_003865</name>
    <name evidence="7" type="ORF">DYB38_006723</name>
</gene>
<dbReference type="InterPro" id="IPR000504">
    <property type="entry name" value="RRM_dom"/>
</dbReference>
<evidence type="ECO:0000313" key="14">
    <source>
        <dbReference type="Proteomes" id="UP000265716"/>
    </source>
</evidence>
<accession>A0A397E6L3</accession>
<dbReference type="InterPro" id="IPR012677">
    <property type="entry name" value="Nucleotide-bd_a/b_plait_sf"/>
</dbReference>
<evidence type="ECO:0000313" key="8">
    <source>
        <dbReference type="EMBL" id="RHY77332.1"/>
    </source>
</evidence>
<evidence type="ECO:0000256" key="3">
    <source>
        <dbReference type="SAM" id="MobiDB-lite"/>
    </source>
</evidence>
<dbReference type="SUPFAM" id="SSF54928">
    <property type="entry name" value="RNA-binding domain, RBD"/>
    <property type="match status" value="3"/>
</dbReference>
<dbReference type="EMBL" id="QUTF01022451">
    <property type="protein sequence ID" value="RHY89483.1"/>
    <property type="molecule type" value="Genomic_DNA"/>
</dbReference>
<organism evidence="8 17">
    <name type="scientific">Aphanomyces astaci</name>
    <name type="common">Crayfish plague agent</name>
    <dbReference type="NCBI Taxonomy" id="112090"/>
    <lineage>
        <taxon>Eukaryota</taxon>
        <taxon>Sar</taxon>
        <taxon>Stramenopiles</taxon>
        <taxon>Oomycota</taxon>
        <taxon>Saprolegniomycetes</taxon>
        <taxon>Saprolegniales</taxon>
        <taxon>Verrucalvaceae</taxon>
        <taxon>Aphanomyces</taxon>
    </lineage>
</organism>
<dbReference type="Proteomes" id="UP000265427">
    <property type="component" value="Unassembled WGS sequence"/>
</dbReference>
<feature type="region of interest" description="Disordered" evidence="3">
    <location>
        <begin position="121"/>
        <end position="141"/>
    </location>
</feature>
<dbReference type="EMBL" id="QUTA01010601">
    <property type="protein sequence ID" value="RHX99444.1"/>
    <property type="molecule type" value="Genomic_DNA"/>
</dbReference>
<dbReference type="Proteomes" id="UP000286510">
    <property type="component" value="Unassembled WGS sequence"/>
</dbReference>
<dbReference type="PANTHER" id="PTHR23236:SF12">
    <property type="entry name" value="EUKARYOTIC INITIATION FACTOR 4B-RELATED"/>
    <property type="match status" value="1"/>
</dbReference>
<evidence type="ECO:0000313" key="9">
    <source>
        <dbReference type="EMBL" id="RHY78027.1"/>
    </source>
</evidence>
<dbReference type="EMBL" id="QUTB01000288">
    <property type="protein sequence ID" value="RHY78027.1"/>
    <property type="molecule type" value="Genomic_DNA"/>
</dbReference>
<evidence type="ECO:0000313" key="15">
    <source>
        <dbReference type="Proteomes" id="UP000266196"/>
    </source>
</evidence>
<evidence type="ECO:0000313" key="20">
    <source>
        <dbReference type="Proteomes" id="UP000286510"/>
    </source>
</evidence>
<dbReference type="Proteomes" id="UP000275652">
    <property type="component" value="Unassembled WGS sequence"/>
</dbReference>
<dbReference type="GO" id="GO:0008143">
    <property type="term" value="F:poly(A) binding"/>
    <property type="evidence" value="ECO:0007669"/>
    <property type="project" value="TreeGrafter"/>
</dbReference>
<evidence type="ECO:0000313" key="7">
    <source>
        <dbReference type="EMBL" id="RHY46663.1"/>
    </source>
</evidence>
<evidence type="ECO:0000313" key="5">
    <source>
        <dbReference type="EMBL" id="RHX99444.1"/>
    </source>
</evidence>
<proteinExistence type="predicted"/>
<evidence type="ECO:0000313" key="6">
    <source>
        <dbReference type="EMBL" id="RHY11483.1"/>
    </source>
</evidence>
<dbReference type="SMART" id="SM00360">
    <property type="entry name" value="RRM"/>
    <property type="match status" value="3"/>
</dbReference>
<protein>
    <recommendedName>
        <fullName evidence="4">RRM domain-containing protein</fullName>
    </recommendedName>
</protein>
<reference evidence="13 14" key="2">
    <citation type="submission" date="2018-08" db="EMBL/GenBank/DDBJ databases">
        <title>Aphanomyces genome sequencing and annotation.</title>
        <authorList>
            <person name="Minardi D."/>
            <person name="Oidtmann B."/>
            <person name="Van Der Giezen M."/>
            <person name="Studholme D.J."/>
        </authorList>
    </citation>
    <scope>NUCLEOTIDE SEQUENCE [LARGE SCALE GENOMIC DNA]</scope>
    <source>
        <strain evidence="11 15">197901</strain>
        <strain evidence="8 17">D2</strain>
        <strain evidence="10 20">FDL457</strain>
        <strain evidence="6 13">Kv</strain>
        <strain evidence="7 14">SA</strain>
        <strain evidence="9 19">Si</strain>
        <strain evidence="5 16">Yx</strain>
    </source>
</reference>
<dbReference type="Proteomes" id="UP000265716">
    <property type="component" value="Unassembled WGS sequence"/>
</dbReference>
<evidence type="ECO:0000259" key="4">
    <source>
        <dbReference type="PROSITE" id="PS50102"/>
    </source>
</evidence>
<feature type="domain" description="RRM" evidence="4">
    <location>
        <begin position="40"/>
        <end position="117"/>
    </location>
</feature>
<dbReference type="EMBL" id="QUTE01008250">
    <property type="protein sequence ID" value="RHZ25594.1"/>
    <property type="molecule type" value="Genomic_DNA"/>
</dbReference>
<dbReference type="EMBL" id="QUTD01001805">
    <property type="protein sequence ID" value="RHY77332.1"/>
    <property type="molecule type" value="Genomic_DNA"/>
</dbReference>
<dbReference type="EMBL" id="QUTI01045902">
    <property type="protein sequence ID" value="RLN99821.1"/>
    <property type="molecule type" value="Genomic_DNA"/>
</dbReference>
<dbReference type="PANTHER" id="PTHR23236">
    <property type="entry name" value="EUKARYOTIC TRANSLATION INITIATION FACTOR 4B/4H"/>
    <property type="match status" value="1"/>
</dbReference>
<evidence type="ECO:0000313" key="16">
    <source>
        <dbReference type="Proteomes" id="UP000266239"/>
    </source>
</evidence>
<evidence type="ECO:0000313" key="18">
    <source>
        <dbReference type="Proteomes" id="UP000275652"/>
    </source>
</evidence>
<name>A0A397E6L3_APHAT</name>
<evidence type="ECO:0000313" key="13">
    <source>
        <dbReference type="Proteomes" id="UP000265427"/>
    </source>
</evidence>
<dbReference type="Proteomes" id="UP000266196">
    <property type="component" value="Unassembled WGS sequence"/>
</dbReference>
<dbReference type="EMBL" id="QUSZ01005037">
    <property type="protein sequence ID" value="RHY11483.1"/>
    <property type="molecule type" value="Genomic_DNA"/>
</dbReference>
<dbReference type="Proteomes" id="UP000266643">
    <property type="component" value="Unassembled WGS sequence"/>
</dbReference>
<sequence length="321" mass="34477">MRRVLSTTIVRGTARSLLLPSKLCHPLGCVSYSNSAQLLHRVYVGNIPYRVTESDLASIFSHCGDIVHLNIVRNVVTQQSKGFGFVEFDSPEGVDEALRLTGTVAAGRSLVVKTATPSPADTFAERIPPPPPSSQLSSAISGPNPSRVYVGNLLYSKTPADIAALFHACGPIKYLNVVCESSTGRSKGYAFVEFESPSCAEVALQLHGAIVDGRTLIVKDAAENKREQKHPGFDVAPVPDTVYVANLPEDVLEDDLRGMFDHCGAIDSIRISHSPDFAQTFAHVKFASDECVAAALALSGSDFDGDTLLIHPATRRTPKTF</sequence>
<dbReference type="VEuPathDB" id="FungiDB:H257_05741"/>